<dbReference type="InterPro" id="IPR046960">
    <property type="entry name" value="PPR_At4g14850-like_plant"/>
</dbReference>
<dbReference type="InterPro" id="IPR002885">
    <property type="entry name" value="PPR_rpt"/>
</dbReference>
<gene>
    <name evidence="3" type="ORF">Tci_898496</name>
</gene>
<feature type="non-terminal residue" evidence="3">
    <location>
        <position position="74"/>
    </location>
</feature>
<sequence length="74" mass="8421">LFDECDTKDVVTWTAVINGYVSVGRVEEARQLFDVMPNKNNVSWSVMINGYVKGGLFQEGLDLFNEMLRCGFRP</sequence>
<evidence type="ECO:0000256" key="2">
    <source>
        <dbReference type="PROSITE-ProRule" id="PRU00708"/>
    </source>
</evidence>
<dbReference type="Gene3D" id="1.25.40.10">
    <property type="entry name" value="Tetratricopeptide repeat domain"/>
    <property type="match status" value="1"/>
</dbReference>
<feature type="non-terminal residue" evidence="3">
    <location>
        <position position="1"/>
    </location>
</feature>
<dbReference type="NCBIfam" id="TIGR00756">
    <property type="entry name" value="PPR"/>
    <property type="match status" value="2"/>
</dbReference>
<dbReference type="PANTHER" id="PTHR47926:SF416">
    <property type="entry name" value="(WILD MALAYSIAN BANANA) HYPOTHETICAL PROTEIN"/>
    <property type="match status" value="1"/>
</dbReference>
<dbReference type="GO" id="GO:0003723">
    <property type="term" value="F:RNA binding"/>
    <property type="evidence" value="ECO:0007669"/>
    <property type="project" value="InterPro"/>
</dbReference>
<dbReference type="GO" id="GO:0048731">
    <property type="term" value="P:system development"/>
    <property type="evidence" value="ECO:0007669"/>
    <property type="project" value="UniProtKB-ARBA"/>
</dbReference>
<evidence type="ECO:0000313" key="3">
    <source>
        <dbReference type="EMBL" id="GFD26527.1"/>
    </source>
</evidence>
<dbReference type="PROSITE" id="PS51375">
    <property type="entry name" value="PPR"/>
    <property type="match status" value="2"/>
</dbReference>
<dbReference type="Pfam" id="PF01535">
    <property type="entry name" value="PPR"/>
    <property type="match status" value="1"/>
</dbReference>
<dbReference type="FunFam" id="1.25.40.10:FF:000125">
    <property type="entry name" value="Pentatricopeptide repeat-containing protein"/>
    <property type="match status" value="1"/>
</dbReference>
<evidence type="ECO:0000256" key="1">
    <source>
        <dbReference type="ARBA" id="ARBA00022737"/>
    </source>
</evidence>
<dbReference type="PANTHER" id="PTHR47926">
    <property type="entry name" value="PENTATRICOPEPTIDE REPEAT-CONTAINING PROTEIN"/>
    <property type="match status" value="1"/>
</dbReference>
<comment type="caution">
    <text evidence="3">The sequence shown here is derived from an EMBL/GenBank/DDBJ whole genome shotgun (WGS) entry which is preliminary data.</text>
</comment>
<accession>A0A699UV42</accession>
<proteinExistence type="predicted"/>
<dbReference type="Pfam" id="PF13041">
    <property type="entry name" value="PPR_2"/>
    <property type="match status" value="1"/>
</dbReference>
<feature type="repeat" description="PPR" evidence="2">
    <location>
        <begin position="9"/>
        <end position="39"/>
    </location>
</feature>
<organism evidence="3">
    <name type="scientific">Tanacetum cinerariifolium</name>
    <name type="common">Dalmatian daisy</name>
    <name type="synonym">Chrysanthemum cinerariifolium</name>
    <dbReference type="NCBI Taxonomy" id="118510"/>
    <lineage>
        <taxon>Eukaryota</taxon>
        <taxon>Viridiplantae</taxon>
        <taxon>Streptophyta</taxon>
        <taxon>Embryophyta</taxon>
        <taxon>Tracheophyta</taxon>
        <taxon>Spermatophyta</taxon>
        <taxon>Magnoliopsida</taxon>
        <taxon>eudicotyledons</taxon>
        <taxon>Gunneridae</taxon>
        <taxon>Pentapetalae</taxon>
        <taxon>asterids</taxon>
        <taxon>campanulids</taxon>
        <taxon>Asterales</taxon>
        <taxon>Asteraceae</taxon>
        <taxon>Asteroideae</taxon>
        <taxon>Anthemideae</taxon>
        <taxon>Anthemidinae</taxon>
        <taxon>Tanacetum</taxon>
    </lineage>
</organism>
<keyword evidence="1" id="KW-0677">Repeat</keyword>
<dbReference type="EMBL" id="BKCJ011369478">
    <property type="protein sequence ID" value="GFD26527.1"/>
    <property type="molecule type" value="Genomic_DNA"/>
</dbReference>
<dbReference type="AlphaFoldDB" id="A0A699UV42"/>
<dbReference type="InterPro" id="IPR011990">
    <property type="entry name" value="TPR-like_helical_dom_sf"/>
</dbReference>
<protein>
    <submittedName>
        <fullName evidence="3">Pentatricopeptide repeat-containing protein At5g66520</fullName>
    </submittedName>
</protein>
<reference evidence="3" key="1">
    <citation type="journal article" date="2019" name="Sci. Rep.">
        <title>Draft genome of Tanacetum cinerariifolium, the natural source of mosquito coil.</title>
        <authorList>
            <person name="Yamashiro T."/>
            <person name="Shiraishi A."/>
            <person name="Satake H."/>
            <person name="Nakayama K."/>
        </authorList>
    </citation>
    <scope>NUCLEOTIDE SEQUENCE</scope>
</reference>
<feature type="repeat" description="PPR" evidence="2">
    <location>
        <begin position="40"/>
        <end position="74"/>
    </location>
</feature>
<dbReference type="GO" id="GO:0009451">
    <property type="term" value="P:RNA modification"/>
    <property type="evidence" value="ECO:0007669"/>
    <property type="project" value="InterPro"/>
</dbReference>
<name>A0A699UV42_TANCI</name>